<dbReference type="AlphaFoldDB" id="B9RWH9"/>
<dbReference type="EMBL" id="EQ973823">
    <property type="protein sequence ID" value="EEF44231.1"/>
    <property type="molecule type" value="Genomic_DNA"/>
</dbReference>
<dbReference type="InterPro" id="IPR002156">
    <property type="entry name" value="RNaseH_domain"/>
</dbReference>
<evidence type="ECO:0000313" key="2">
    <source>
        <dbReference type="EMBL" id="EEF44231.1"/>
    </source>
</evidence>
<evidence type="ECO:0000259" key="1">
    <source>
        <dbReference type="Pfam" id="PF13456"/>
    </source>
</evidence>
<accession>B9RWH9</accession>
<sequence length="134" mass="14847">MPDDPIVCVKHRCAEILASEERCRSLNMSRPWRPNIMVYWCPPAEAFGHANGLKLTWDLGYRQVEVETDSSEAFAAISGNSCLMGSSNYCADWTAHSSPFHSLGINVYDQPPSGIFSWLLADILGLGHLKDAMT</sequence>
<dbReference type="Pfam" id="PF13456">
    <property type="entry name" value="RVT_3"/>
    <property type="match status" value="1"/>
</dbReference>
<dbReference type="GO" id="GO:0004523">
    <property type="term" value="F:RNA-DNA hybrid ribonuclease activity"/>
    <property type="evidence" value="ECO:0007669"/>
    <property type="project" value="InterPro"/>
</dbReference>
<dbReference type="Proteomes" id="UP000008311">
    <property type="component" value="Unassembled WGS sequence"/>
</dbReference>
<feature type="domain" description="RNase H type-1" evidence="1">
    <location>
        <begin position="44"/>
        <end position="100"/>
    </location>
</feature>
<proteinExistence type="predicted"/>
<protein>
    <recommendedName>
        <fullName evidence="1">RNase H type-1 domain-containing protein</fullName>
    </recommendedName>
</protein>
<dbReference type="InParanoid" id="B9RWH9"/>
<gene>
    <name evidence="2" type="ORF">RCOM_1019550</name>
</gene>
<keyword evidence="3" id="KW-1185">Reference proteome</keyword>
<name>B9RWH9_RICCO</name>
<evidence type="ECO:0000313" key="3">
    <source>
        <dbReference type="Proteomes" id="UP000008311"/>
    </source>
</evidence>
<dbReference type="GO" id="GO:0003676">
    <property type="term" value="F:nucleic acid binding"/>
    <property type="evidence" value="ECO:0007669"/>
    <property type="project" value="InterPro"/>
</dbReference>
<organism evidence="2 3">
    <name type="scientific">Ricinus communis</name>
    <name type="common">Castor bean</name>
    <dbReference type="NCBI Taxonomy" id="3988"/>
    <lineage>
        <taxon>Eukaryota</taxon>
        <taxon>Viridiplantae</taxon>
        <taxon>Streptophyta</taxon>
        <taxon>Embryophyta</taxon>
        <taxon>Tracheophyta</taxon>
        <taxon>Spermatophyta</taxon>
        <taxon>Magnoliopsida</taxon>
        <taxon>eudicotyledons</taxon>
        <taxon>Gunneridae</taxon>
        <taxon>Pentapetalae</taxon>
        <taxon>rosids</taxon>
        <taxon>fabids</taxon>
        <taxon>Malpighiales</taxon>
        <taxon>Euphorbiaceae</taxon>
        <taxon>Acalyphoideae</taxon>
        <taxon>Acalypheae</taxon>
        <taxon>Ricinus</taxon>
    </lineage>
</organism>
<reference evidence="3" key="1">
    <citation type="journal article" date="2010" name="Nat. Biotechnol.">
        <title>Draft genome sequence of the oilseed species Ricinus communis.</title>
        <authorList>
            <person name="Chan A.P."/>
            <person name="Crabtree J."/>
            <person name="Zhao Q."/>
            <person name="Lorenzi H."/>
            <person name="Orvis J."/>
            <person name="Puiu D."/>
            <person name="Melake-Berhan A."/>
            <person name="Jones K.M."/>
            <person name="Redman J."/>
            <person name="Chen G."/>
            <person name="Cahoon E.B."/>
            <person name="Gedil M."/>
            <person name="Stanke M."/>
            <person name="Haas B.J."/>
            <person name="Wortman J.R."/>
            <person name="Fraser-Liggett C.M."/>
            <person name="Ravel J."/>
            <person name="Rabinowicz P.D."/>
        </authorList>
    </citation>
    <scope>NUCLEOTIDE SEQUENCE [LARGE SCALE GENOMIC DNA]</scope>
    <source>
        <strain evidence="3">cv. Hale</strain>
    </source>
</reference>